<comment type="catalytic activity">
    <reaction evidence="1">
        <text>an S-(2-hydroxyacyl)glutathione + H2O = a 2-hydroxy carboxylate + glutathione + H(+)</text>
        <dbReference type="Rhea" id="RHEA:21864"/>
        <dbReference type="ChEBI" id="CHEBI:15377"/>
        <dbReference type="ChEBI" id="CHEBI:15378"/>
        <dbReference type="ChEBI" id="CHEBI:57925"/>
        <dbReference type="ChEBI" id="CHEBI:58896"/>
        <dbReference type="ChEBI" id="CHEBI:71261"/>
        <dbReference type="EC" id="3.1.2.6"/>
    </reaction>
</comment>
<dbReference type="GO" id="GO:0004416">
    <property type="term" value="F:hydroxyacylglutathione hydrolase activity"/>
    <property type="evidence" value="ECO:0007669"/>
    <property type="project" value="UniProtKB-EC"/>
</dbReference>
<keyword evidence="12" id="KW-1185">Reference proteome</keyword>
<reference evidence="11 12" key="1">
    <citation type="journal article" date="2018" name="BMC Genomics">
        <title>Genomic comparison of Trypanosoma conorhini and Trypanosoma rangeli to Trypanosoma cruzi strains of high and low virulence.</title>
        <authorList>
            <person name="Bradwell K.R."/>
            <person name="Koparde V.N."/>
            <person name="Matveyev A.V."/>
            <person name="Serrano M.G."/>
            <person name="Alves J.M."/>
            <person name="Parikh H."/>
            <person name="Huang B."/>
            <person name="Lee V."/>
            <person name="Espinosa-Alvarez O."/>
            <person name="Ortiz P.A."/>
            <person name="Costa-Martins A.G."/>
            <person name="Teixeira M.M."/>
            <person name="Buck G.A."/>
        </authorList>
    </citation>
    <scope>NUCLEOTIDE SEQUENCE [LARGE SCALE GENOMIC DNA]</scope>
    <source>
        <strain evidence="11 12">025E</strain>
    </source>
</reference>
<comment type="cofactor">
    <cofactor evidence="2">
        <name>Zn(2+)</name>
        <dbReference type="ChEBI" id="CHEBI:29105"/>
    </cofactor>
</comment>
<keyword evidence="6" id="KW-0479">Metal-binding</keyword>
<dbReference type="Pfam" id="PF00753">
    <property type="entry name" value="Lactamase_B"/>
    <property type="match status" value="1"/>
</dbReference>
<gene>
    <name evidence="11" type="ORF">Tco025E_03831</name>
</gene>
<name>A0A422PSR2_9TRYP</name>
<dbReference type="SUPFAM" id="SSF56281">
    <property type="entry name" value="Metallo-hydrolase/oxidoreductase"/>
    <property type="match status" value="1"/>
</dbReference>
<protein>
    <recommendedName>
        <fullName evidence="5">hydroxyacylglutathione hydrolase</fullName>
        <ecNumber evidence="5">3.1.2.6</ecNumber>
    </recommendedName>
    <alternativeName>
        <fullName evidence="9">Glyoxalase II</fullName>
    </alternativeName>
</protein>
<comment type="pathway">
    <text evidence="3">Secondary metabolite metabolism; methylglyoxal degradation; (R)-lactate from methylglyoxal: step 2/2.</text>
</comment>
<dbReference type="CDD" id="cd07723">
    <property type="entry name" value="hydroxyacylglutathione_hydrolase_MBL-fold"/>
    <property type="match status" value="1"/>
</dbReference>
<evidence type="ECO:0000256" key="7">
    <source>
        <dbReference type="ARBA" id="ARBA00022801"/>
    </source>
</evidence>
<dbReference type="GO" id="GO:0046872">
    <property type="term" value="F:metal ion binding"/>
    <property type="evidence" value="ECO:0007669"/>
    <property type="project" value="UniProtKB-KW"/>
</dbReference>
<evidence type="ECO:0000256" key="2">
    <source>
        <dbReference type="ARBA" id="ARBA00001947"/>
    </source>
</evidence>
<dbReference type="GeneID" id="40317442"/>
<dbReference type="Proteomes" id="UP000284403">
    <property type="component" value="Unassembled WGS sequence"/>
</dbReference>
<evidence type="ECO:0000256" key="4">
    <source>
        <dbReference type="ARBA" id="ARBA00006759"/>
    </source>
</evidence>
<organism evidence="11 12">
    <name type="scientific">Trypanosoma conorhini</name>
    <dbReference type="NCBI Taxonomy" id="83891"/>
    <lineage>
        <taxon>Eukaryota</taxon>
        <taxon>Discoba</taxon>
        <taxon>Euglenozoa</taxon>
        <taxon>Kinetoplastea</taxon>
        <taxon>Metakinetoplastina</taxon>
        <taxon>Trypanosomatida</taxon>
        <taxon>Trypanosomatidae</taxon>
        <taxon>Trypanosoma</taxon>
    </lineage>
</organism>
<dbReference type="OrthoDB" id="515692at2759"/>
<dbReference type="SMART" id="SM00849">
    <property type="entry name" value="Lactamase_B"/>
    <property type="match status" value="1"/>
</dbReference>
<dbReference type="InterPro" id="IPR036866">
    <property type="entry name" value="RibonucZ/Hydroxyglut_hydro"/>
</dbReference>
<dbReference type="InterPro" id="IPR001279">
    <property type="entry name" value="Metallo-B-lactamas"/>
</dbReference>
<sequence>MTSPVARGGMGLQQLIGPSLLIGGLGSLCLTGMASVPTTVVMTCFIYLSGIVPENEYFPKAWFKSNIFTWVYRVYCSDAVGYTYMRPMLHARRSLPHSDYRHGVRCLSGVHKASLLFPVESKTNSEFYERGGGLVDLKSLGDSYKEGYRGVAVVPVPLLTDNYAYLLLSFATKQCAVVDPADPKLVLYMLTVVRYLTKVNFVLTEILTTHKHWDHAGGNLELLQSAQNQNAAEHTELVDARLKIFGSMTDKPHACTDFVEGGEVLTVAGGGVTAAVFSSPGHTAGSLMFLVGDAHMEPSAPQRLALFTGDCIFCGGCGAMFEVTAVDEVAQTRDLFFSERLRTHPATKKVFSAEDVLVYVGHEYTERLIGELLKLHAKDPNKAEVNPEMRKYRNALRAAERTTRLLRSTCVPDDIGKYVPLREVSDTPWRLPGCTVPSTLAVEQRSNPLLTVKRSLLESLQGGGSSVLNELQKNIYASSERQVFD</sequence>
<accession>A0A422PSR2</accession>
<comment type="caution">
    <text evidence="11">The sequence shown here is derived from an EMBL/GenBank/DDBJ whole genome shotgun (WGS) entry which is preliminary data.</text>
</comment>
<dbReference type="EC" id="3.1.2.6" evidence="5"/>
<dbReference type="PANTHER" id="PTHR11935">
    <property type="entry name" value="BETA LACTAMASE DOMAIN"/>
    <property type="match status" value="1"/>
</dbReference>
<keyword evidence="8" id="KW-0862">Zinc</keyword>
<comment type="similarity">
    <text evidence="4">Belongs to the metallo-beta-lactamase superfamily. Glyoxalase II family.</text>
</comment>
<dbReference type="EMBL" id="MKKU01000171">
    <property type="protein sequence ID" value="RNF20760.1"/>
    <property type="molecule type" value="Genomic_DNA"/>
</dbReference>
<proteinExistence type="inferred from homology"/>
<evidence type="ECO:0000313" key="12">
    <source>
        <dbReference type="Proteomes" id="UP000284403"/>
    </source>
</evidence>
<evidence type="ECO:0000256" key="1">
    <source>
        <dbReference type="ARBA" id="ARBA00001623"/>
    </source>
</evidence>
<feature type="domain" description="Metallo-beta-lactamase" evidence="10">
    <location>
        <begin position="161"/>
        <end position="362"/>
    </location>
</feature>
<keyword evidence="7 11" id="KW-0378">Hydrolase</keyword>
<evidence type="ECO:0000256" key="5">
    <source>
        <dbReference type="ARBA" id="ARBA00011917"/>
    </source>
</evidence>
<dbReference type="PANTHER" id="PTHR11935:SF94">
    <property type="entry name" value="TENZING NORGAY, ISOFORM C"/>
    <property type="match status" value="1"/>
</dbReference>
<evidence type="ECO:0000313" key="11">
    <source>
        <dbReference type="EMBL" id="RNF20760.1"/>
    </source>
</evidence>
<dbReference type="AlphaFoldDB" id="A0A422PSR2"/>
<dbReference type="RefSeq" id="XP_029229317.1">
    <property type="nucleotide sequence ID" value="XM_029370748.1"/>
</dbReference>
<evidence type="ECO:0000256" key="3">
    <source>
        <dbReference type="ARBA" id="ARBA00004963"/>
    </source>
</evidence>
<dbReference type="InterPro" id="IPR035680">
    <property type="entry name" value="Clx_II_MBL"/>
</dbReference>
<evidence type="ECO:0000256" key="8">
    <source>
        <dbReference type="ARBA" id="ARBA00022833"/>
    </source>
</evidence>
<evidence type="ECO:0000259" key="10">
    <source>
        <dbReference type="SMART" id="SM00849"/>
    </source>
</evidence>
<dbReference type="Gene3D" id="3.60.15.10">
    <property type="entry name" value="Ribonuclease Z/Hydroxyacylglutathione hydrolase-like"/>
    <property type="match status" value="1"/>
</dbReference>
<evidence type="ECO:0000256" key="6">
    <source>
        <dbReference type="ARBA" id="ARBA00022723"/>
    </source>
</evidence>
<evidence type="ECO:0000256" key="9">
    <source>
        <dbReference type="ARBA" id="ARBA00031044"/>
    </source>
</evidence>